<evidence type="ECO:0000313" key="2">
    <source>
        <dbReference type="EMBL" id="KAF9127784.1"/>
    </source>
</evidence>
<protein>
    <recommendedName>
        <fullName evidence="4">WD40 repeat-like protein</fullName>
    </recommendedName>
</protein>
<dbReference type="SMART" id="SM00320">
    <property type="entry name" value="WD40"/>
    <property type="match status" value="2"/>
</dbReference>
<feature type="non-terminal residue" evidence="2">
    <location>
        <position position="1"/>
    </location>
</feature>
<gene>
    <name evidence="2" type="ORF">BG015_004478</name>
</gene>
<evidence type="ECO:0008006" key="4">
    <source>
        <dbReference type="Google" id="ProtNLM"/>
    </source>
</evidence>
<dbReference type="Gene3D" id="2.130.10.10">
    <property type="entry name" value="YVTN repeat-like/Quinoprotein amine dehydrogenase"/>
    <property type="match status" value="1"/>
</dbReference>
<comment type="caution">
    <text evidence="2">The sequence shown here is derived from an EMBL/GenBank/DDBJ whole genome shotgun (WGS) entry which is preliminary data.</text>
</comment>
<dbReference type="InterPro" id="IPR036322">
    <property type="entry name" value="WD40_repeat_dom_sf"/>
</dbReference>
<dbReference type="AlphaFoldDB" id="A0A9P5RDE7"/>
<dbReference type="InterPro" id="IPR001680">
    <property type="entry name" value="WD40_rpt"/>
</dbReference>
<dbReference type="PANTHER" id="PTHR19879:SF9">
    <property type="entry name" value="TRANSCRIPTION INITIATION FACTOR TFIID SUBUNIT 5"/>
    <property type="match status" value="1"/>
</dbReference>
<dbReference type="PANTHER" id="PTHR19879">
    <property type="entry name" value="TRANSCRIPTION INITIATION FACTOR TFIID"/>
    <property type="match status" value="1"/>
</dbReference>
<reference evidence="2" key="1">
    <citation type="journal article" date="2020" name="Fungal Divers.">
        <title>Resolving the Mortierellaceae phylogeny through synthesis of multi-gene phylogenetics and phylogenomics.</title>
        <authorList>
            <person name="Vandepol N."/>
            <person name="Liber J."/>
            <person name="Desiro A."/>
            <person name="Na H."/>
            <person name="Kennedy M."/>
            <person name="Barry K."/>
            <person name="Grigoriev I.V."/>
            <person name="Miller A.N."/>
            <person name="O'Donnell K."/>
            <person name="Stajich J.E."/>
            <person name="Bonito G."/>
        </authorList>
    </citation>
    <scope>NUCLEOTIDE SEQUENCE</scope>
    <source>
        <strain evidence="2">NRRL 6426</strain>
    </source>
</reference>
<evidence type="ECO:0000313" key="3">
    <source>
        <dbReference type="Proteomes" id="UP000748756"/>
    </source>
</evidence>
<dbReference type="Pfam" id="PF00400">
    <property type="entry name" value="WD40"/>
    <property type="match status" value="2"/>
</dbReference>
<keyword evidence="3" id="KW-1185">Reference proteome</keyword>
<proteinExistence type="predicted"/>
<dbReference type="EMBL" id="JAAAUQ010002106">
    <property type="protein sequence ID" value="KAF9127784.1"/>
    <property type="molecule type" value="Genomic_DNA"/>
</dbReference>
<sequence>IASCSQDKTVRIWNAYTGEELFILKHFGDIDQVFYNPNGQELISVSIASSTLFSWDPQSGRSLPQPYKSIDPDVVCCSLSPSGKLIATGAENGQLQLWYRTVGNGIEVNWIEVLRSMTGLTYSIGWRQGFECMYLSTVGLGTLRVWKLEEKKDGYVLQLLWGIGLKELSLVNANLEGIVGLNPVDFELMKQHGAMGTPLE</sequence>
<organism evidence="2 3">
    <name type="scientific">Linnemannia schmuckeri</name>
    <dbReference type="NCBI Taxonomy" id="64567"/>
    <lineage>
        <taxon>Eukaryota</taxon>
        <taxon>Fungi</taxon>
        <taxon>Fungi incertae sedis</taxon>
        <taxon>Mucoromycota</taxon>
        <taxon>Mortierellomycotina</taxon>
        <taxon>Mortierellomycetes</taxon>
        <taxon>Mortierellales</taxon>
        <taxon>Mortierellaceae</taxon>
        <taxon>Linnemannia</taxon>
    </lineage>
</organism>
<name>A0A9P5RDE7_9FUNG</name>
<dbReference type="InterPro" id="IPR015943">
    <property type="entry name" value="WD40/YVTN_repeat-like_dom_sf"/>
</dbReference>
<dbReference type="SUPFAM" id="SSF50978">
    <property type="entry name" value="WD40 repeat-like"/>
    <property type="match status" value="1"/>
</dbReference>
<dbReference type="PROSITE" id="PS50082">
    <property type="entry name" value="WD_REPEATS_2"/>
    <property type="match status" value="2"/>
</dbReference>
<keyword evidence="1" id="KW-0853">WD repeat</keyword>
<evidence type="ECO:0000256" key="1">
    <source>
        <dbReference type="PROSITE-ProRule" id="PRU00221"/>
    </source>
</evidence>
<dbReference type="Proteomes" id="UP000748756">
    <property type="component" value="Unassembled WGS sequence"/>
</dbReference>
<feature type="repeat" description="WD" evidence="1">
    <location>
        <begin position="67"/>
        <end position="98"/>
    </location>
</feature>
<dbReference type="OrthoDB" id="2421814at2759"/>
<accession>A0A9P5RDE7</accession>
<feature type="repeat" description="WD" evidence="1">
    <location>
        <begin position="1"/>
        <end position="23"/>
    </location>
</feature>